<proteinExistence type="predicted"/>
<dbReference type="AlphaFoldDB" id="A0A5R9FYY8"/>
<accession>A0A5R9FYY8</accession>
<evidence type="ECO:0000256" key="1">
    <source>
        <dbReference type="SAM" id="MobiDB-lite"/>
    </source>
</evidence>
<sequence length="82" mass="8821">MPTAGSTPGTKGKAEPEQAKTGMGMEKRMEMEKEEGKAETMQSIEAKRREPLQALGETPPLGAPMRVFGVKSIPATFRSSGR</sequence>
<keyword evidence="3" id="KW-1185">Reference proteome</keyword>
<dbReference type="Proteomes" id="UP000309676">
    <property type="component" value="Unassembled WGS sequence"/>
</dbReference>
<comment type="caution">
    <text evidence="2">The sequence shown here is derived from an EMBL/GenBank/DDBJ whole genome shotgun (WGS) entry which is preliminary data.</text>
</comment>
<evidence type="ECO:0000313" key="2">
    <source>
        <dbReference type="EMBL" id="TLS49272.1"/>
    </source>
</evidence>
<reference evidence="2 3" key="1">
    <citation type="submission" date="2019-05" db="EMBL/GenBank/DDBJ databases">
        <authorList>
            <person name="Narsing Rao M.P."/>
            <person name="Li W.J."/>
        </authorList>
    </citation>
    <scope>NUCLEOTIDE SEQUENCE [LARGE SCALE GENOMIC DNA]</scope>
    <source>
        <strain evidence="2 3">SYSU_K30003</strain>
    </source>
</reference>
<feature type="region of interest" description="Disordered" evidence="1">
    <location>
        <begin position="1"/>
        <end position="43"/>
    </location>
</feature>
<protein>
    <submittedName>
        <fullName evidence="2">Uncharacterized protein</fullName>
    </submittedName>
</protein>
<gene>
    <name evidence="2" type="ORF">FE782_25785</name>
</gene>
<evidence type="ECO:0000313" key="3">
    <source>
        <dbReference type="Proteomes" id="UP000309676"/>
    </source>
</evidence>
<feature type="compositionally biased region" description="Basic and acidic residues" evidence="1">
    <location>
        <begin position="25"/>
        <end position="38"/>
    </location>
</feature>
<name>A0A5R9FYY8_9BACL</name>
<dbReference type="EMBL" id="VCIW01000022">
    <property type="protein sequence ID" value="TLS49272.1"/>
    <property type="molecule type" value="Genomic_DNA"/>
</dbReference>
<organism evidence="2 3">
    <name type="scientific">Paenibacillus antri</name>
    <dbReference type="NCBI Taxonomy" id="2582848"/>
    <lineage>
        <taxon>Bacteria</taxon>
        <taxon>Bacillati</taxon>
        <taxon>Bacillota</taxon>
        <taxon>Bacilli</taxon>
        <taxon>Bacillales</taxon>
        <taxon>Paenibacillaceae</taxon>
        <taxon>Paenibacillus</taxon>
    </lineage>
</organism>